<comment type="similarity">
    <text evidence="1 4">Belongs to the bacterial solute-binding protein 9 family.</text>
</comment>
<dbReference type="GO" id="GO:0007155">
    <property type="term" value="P:cell adhesion"/>
    <property type="evidence" value="ECO:0007669"/>
    <property type="project" value="InterPro"/>
</dbReference>
<protein>
    <submittedName>
        <fullName evidence="6">Zinc transport system substrate-binding protein</fullName>
    </submittedName>
</protein>
<reference evidence="6 7" key="1">
    <citation type="submission" date="2017-02" db="EMBL/GenBank/DDBJ databases">
        <authorList>
            <person name="Peterson S.W."/>
        </authorList>
    </citation>
    <scope>NUCLEOTIDE SEQUENCE [LARGE SCALE GENOMIC DNA]</scope>
    <source>
        <strain evidence="6 7">DSM 18034</strain>
    </source>
</reference>
<accession>A0A1T4WC47</accession>
<dbReference type="EMBL" id="FUYA01000006">
    <property type="protein sequence ID" value="SKA74863.1"/>
    <property type="molecule type" value="Genomic_DNA"/>
</dbReference>
<keyword evidence="2 4" id="KW-0813">Transport</keyword>
<dbReference type="InterPro" id="IPR006128">
    <property type="entry name" value="Lipoprotein_PsaA-like"/>
</dbReference>
<evidence type="ECO:0000256" key="4">
    <source>
        <dbReference type="RuleBase" id="RU003512"/>
    </source>
</evidence>
<evidence type="ECO:0000313" key="6">
    <source>
        <dbReference type="EMBL" id="SKA74863.1"/>
    </source>
</evidence>
<dbReference type="InterPro" id="IPR006129">
    <property type="entry name" value="AdhesinB"/>
</dbReference>
<dbReference type="STRING" id="1121442.SAMN02745702_02056"/>
<dbReference type="PRINTS" id="PR00691">
    <property type="entry name" value="ADHESINB"/>
</dbReference>
<dbReference type="PANTHER" id="PTHR42953">
    <property type="entry name" value="HIGH-AFFINITY ZINC UPTAKE SYSTEM PROTEIN ZNUA-RELATED"/>
    <property type="match status" value="1"/>
</dbReference>
<name>A0A1T4WC47_9BACT</name>
<dbReference type="InterPro" id="IPR006127">
    <property type="entry name" value="ZnuA-like"/>
</dbReference>
<dbReference type="PRINTS" id="PR00690">
    <property type="entry name" value="ADHESNFAMILY"/>
</dbReference>
<evidence type="ECO:0000256" key="1">
    <source>
        <dbReference type="ARBA" id="ARBA00011028"/>
    </source>
</evidence>
<dbReference type="AlphaFoldDB" id="A0A1T4WC47"/>
<sequence length="295" mass="32835">MHAMFRIFAALFAVALLAAPARAELNVAVSILPQQQFVEEIAGIHAKVTVMVPPGADPHHYEPKPSQMAQLSTAQLYFAIGVPFEKAWLPRFHDAAKNLTIVDVSAGIHKLPIEGHHHHVEGHHTAHEGHHETLDPHVWLSPKNVRIIAQNILEALSKADPANAERYHKNFTLFCKKIDALDAEFTELFAEIPEKKRAFMVFHPSWGYFANAYGLTQIPVEQQGREPSPKDLARLIRLAKEHGIKVVFVQPQFAQRSAAAIASGIDGKVVPADPLARDWFANMQTVGRAFHKALR</sequence>
<dbReference type="RefSeq" id="WP_078685334.1">
    <property type="nucleotide sequence ID" value="NZ_FUYA01000006.1"/>
</dbReference>
<evidence type="ECO:0000256" key="3">
    <source>
        <dbReference type="ARBA" id="ARBA00022729"/>
    </source>
</evidence>
<organism evidence="6 7">
    <name type="scientific">Desulfobaculum bizertense DSM 18034</name>
    <dbReference type="NCBI Taxonomy" id="1121442"/>
    <lineage>
        <taxon>Bacteria</taxon>
        <taxon>Pseudomonadati</taxon>
        <taxon>Thermodesulfobacteriota</taxon>
        <taxon>Desulfovibrionia</taxon>
        <taxon>Desulfovibrionales</taxon>
        <taxon>Desulfovibrionaceae</taxon>
        <taxon>Desulfobaculum</taxon>
    </lineage>
</organism>
<feature type="signal peptide" evidence="5">
    <location>
        <begin position="1"/>
        <end position="23"/>
    </location>
</feature>
<dbReference type="InterPro" id="IPR050492">
    <property type="entry name" value="Bact_metal-bind_prot9"/>
</dbReference>
<dbReference type="GO" id="GO:0046872">
    <property type="term" value="F:metal ion binding"/>
    <property type="evidence" value="ECO:0007669"/>
    <property type="project" value="InterPro"/>
</dbReference>
<dbReference type="OrthoDB" id="9810636at2"/>
<dbReference type="SUPFAM" id="SSF53807">
    <property type="entry name" value="Helical backbone' metal receptor"/>
    <property type="match status" value="1"/>
</dbReference>
<keyword evidence="3 5" id="KW-0732">Signal</keyword>
<gene>
    <name evidence="6" type="ORF">SAMN02745702_02056</name>
</gene>
<dbReference type="Gene3D" id="3.40.50.1980">
    <property type="entry name" value="Nitrogenase molybdenum iron protein domain"/>
    <property type="match status" value="2"/>
</dbReference>
<dbReference type="GO" id="GO:0030001">
    <property type="term" value="P:metal ion transport"/>
    <property type="evidence" value="ECO:0007669"/>
    <property type="project" value="InterPro"/>
</dbReference>
<evidence type="ECO:0000313" key="7">
    <source>
        <dbReference type="Proteomes" id="UP000189733"/>
    </source>
</evidence>
<evidence type="ECO:0000256" key="2">
    <source>
        <dbReference type="ARBA" id="ARBA00022448"/>
    </source>
</evidence>
<keyword evidence="7" id="KW-1185">Reference proteome</keyword>
<dbReference type="Proteomes" id="UP000189733">
    <property type="component" value="Unassembled WGS sequence"/>
</dbReference>
<feature type="chain" id="PRO_5013024355" evidence="5">
    <location>
        <begin position="24"/>
        <end position="295"/>
    </location>
</feature>
<dbReference type="PANTHER" id="PTHR42953:SF3">
    <property type="entry name" value="HIGH-AFFINITY ZINC UPTAKE SYSTEM PROTEIN ZNUA"/>
    <property type="match status" value="1"/>
</dbReference>
<evidence type="ECO:0000256" key="5">
    <source>
        <dbReference type="SAM" id="SignalP"/>
    </source>
</evidence>
<dbReference type="Pfam" id="PF01297">
    <property type="entry name" value="ZnuA"/>
    <property type="match status" value="1"/>
</dbReference>
<proteinExistence type="inferred from homology"/>